<reference evidence="8 11" key="1">
    <citation type="journal article" date="1985" name="J. Am. Vet. Med. Assoc.">
        <title>Equine herpesvirus type 1 abortion in an onager and suspected herpesvirus myelitis in a zebra.</title>
        <authorList>
            <person name="Fukushi H."/>
            <person name="Guo X."/>
            <person name="Kimura T."/>
        </authorList>
    </citation>
    <scope>NUCLEOTIDE SEQUENCE [LARGE SCALE GENOMIC DNA]</scope>
    <source>
        <strain evidence="8">T-529 10/84</strain>
    </source>
</reference>
<protein>
    <recommendedName>
        <fullName evidence="4">Small capsomere-interacting protein</fullName>
    </recommendedName>
</protein>
<dbReference type="GO" id="GO:0016032">
    <property type="term" value="P:viral process"/>
    <property type="evidence" value="ECO:0007669"/>
    <property type="project" value="UniProtKB-UniRule"/>
</dbReference>
<dbReference type="EMBL" id="KF644573">
    <property type="protein sequence ID" value="AII81199.1"/>
    <property type="molecule type" value="Genomic_DNA"/>
</dbReference>
<evidence type="ECO:0000256" key="1">
    <source>
        <dbReference type="ARBA" id="ARBA00022561"/>
    </source>
</evidence>
<evidence type="ECO:0000313" key="10">
    <source>
        <dbReference type="Proteomes" id="UP000106683"/>
    </source>
</evidence>
<evidence type="ECO:0000256" key="4">
    <source>
        <dbReference type="HAMAP-Rule" id="MF_04020"/>
    </source>
</evidence>
<evidence type="ECO:0000313" key="12">
    <source>
        <dbReference type="Proteomes" id="UP000145961"/>
    </source>
</evidence>
<dbReference type="GO" id="GO:0019028">
    <property type="term" value="C:viral capsid"/>
    <property type="evidence" value="ECO:0007669"/>
    <property type="project" value="UniProtKB-UniRule"/>
</dbReference>
<proteinExistence type="inferred from homology"/>
<evidence type="ECO:0000256" key="3">
    <source>
        <dbReference type="ARBA" id="ARBA00022844"/>
    </source>
</evidence>
<dbReference type="Proteomes" id="UP000118449">
    <property type="component" value="Segment"/>
</dbReference>
<evidence type="ECO:0000313" key="11">
    <source>
        <dbReference type="Proteomes" id="UP000118449"/>
    </source>
</evidence>
<evidence type="ECO:0000313" key="7">
    <source>
        <dbReference type="EMBL" id="AII81358.1"/>
    </source>
</evidence>
<dbReference type="InterPro" id="IPR007584">
    <property type="entry name" value="Herpes_UL35"/>
</dbReference>
<keyword evidence="3 4" id="KW-0946">Virion</keyword>
<organism evidence="6 12">
    <name type="scientific">Equid alphaherpesvirus 1</name>
    <name type="common">Equine herpesvirus 1</name>
    <dbReference type="NCBI Taxonomy" id="10326"/>
    <lineage>
        <taxon>Viruses</taxon>
        <taxon>Duplodnaviria</taxon>
        <taxon>Heunggongvirae</taxon>
        <taxon>Peploviricota</taxon>
        <taxon>Herviviricetes</taxon>
        <taxon>Herpesvirales</taxon>
        <taxon>Orthoherpesviridae</taxon>
        <taxon>Alphaherpesvirinae</taxon>
        <taxon>Varicellovirus</taxon>
        <taxon>Varicellovirus equidalpha1</taxon>
    </lineage>
</organism>
<keyword evidence="1 4" id="KW-0167">Capsid protein</keyword>
<comment type="function">
    <text evidence="4">Participates in the assembly of the infectious particles by decorating the outer surface of the capsid shell and thus forming a layer between the capsid and the tegument. Complexes composed of the major capsid protein and small capsomere-interacting protein/SCP assemble together in the host cytoplasm and are translocated to the nucleus, where they accumulate and participate in capsid assembly.</text>
</comment>
<dbReference type="HAMAP" id="MF_04020">
    <property type="entry name" value="HSV_SCP_alphahv"/>
    <property type="match status" value="1"/>
</dbReference>
<dbReference type="Proteomes" id="UP000102843">
    <property type="component" value="Segment"/>
</dbReference>
<dbReference type="Proteomes" id="UP000145961">
    <property type="component" value="Segment"/>
</dbReference>
<dbReference type="EMBL" id="KF644580">
    <property type="protein sequence ID" value="AII81756.1"/>
    <property type="molecule type" value="Genomic_DNA"/>
</dbReference>
<dbReference type="Proteomes" id="UP000106683">
    <property type="component" value="Segment"/>
</dbReference>
<reference evidence="9 10" key="2">
    <citation type="journal article" date="2014" name="J. Vet. Med. Sci.">
        <title>Full Genome Sequences of Zebra-Borne Equine Herpesvirus Type 1 Isolated from Zebra, Onager and Thomson's Gazelle.</title>
        <authorList>
            <person name="Guo X."/>
            <person name="Izume S."/>
            <person name="Okada A."/>
            <person name="Ohya K."/>
            <person name="Kimura T."/>
            <person name="Fukushi H."/>
        </authorList>
    </citation>
    <scope>NUCLEOTIDE SEQUENCE [LARGE SCALE GENOMIC DNA]</scope>
    <source>
        <strain evidence="7">94-137</strain>
        <strain evidence="8">T-529 10/84</strain>
        <strain evidence="6">T-616</strain>
        <strain evidence="5">T616 delta71</strain>
    </source>
</reference>
<dbReference type="EMBL" id="KF644574">
    <property type="protein sequence ID" value="AII81278.1"/>
    <property type="molecule type" value="Genomic_DNA"/>
</dbReference>
<comment type="subunit">
    <text evidence="4">Interacts with the major capsid protein/MCP.</text>
</comment>
<dbReference type="GO" id="GO:0042025">
    <property type="term" value="C:host cell nucleus"/>
    <property type="evidence" value="ECO:0007669"/>
    <property type="project" value="UniProtKB-SubCell"/>
</dbReference>
<dbReference type="EMBL" id="KF644575">
    <property type="protein sequence ID" value="AII81358.1"/>
    <property type="molecule type" value="Genomic_DNA"/>
</dbReference>
<evidence type="ECO:0000313" key="8">
    <source>
        <dbReference type="EMBL" id="AII81756.1"/>
    </source>
</evidence>
<comment type="similarity">
    <text evidence="4">Belongs to the herpesviridae small capsomere-interacting protein family.</text>
</comment>
<comment type="subcellular location">
    <subcellularLocation>
        <location evidence="4">Virion</location>
    </subcellularLocation>
    <subcellularLocation>
        <location evidence="4">Host nucleus</location>
    </subcellularLocation>
</comment>
<gene>
    <name evidence="4" type="primary">SCP</name>
</gene>
<dbReference type="Pfam" id="PF04496">
    <property type="entry name" value="Herpes_UL35"/>
    <property type="match status" value="1"/>
</dbReference>
<keyword evidence="2 4" id="KW-1048">Host nucleus</keyword>
<accession>A0A076JSB6</accession>
<evidence type="ECO:0000313" key="5">
    <source>
        <dbReference type="EMBL" id="AII81199.1"/>
    </source>
</evidence>
<evidence type="ECO:0000313" key="6">
    <source>
        <dbReference type="EMBL" id="AII81278.1"/>
    </source>
</evidence>
<sequence>MAADKQQQQAPVAFNPADPPNIKAANFKDMLPVDVITILNQNIDELDYTKYTEDEISEGLKQLFMGTARTMVSLRQRHLKALVRRSDMFAQNDASTWARPNIGLKRTFPPRFMQPISED</sequence>
<evidence type="ECO:0000256" key="2">
    <source>
        <dbReference type="ARBA" id="ARBA00022562"/>
    </source>
</evidence>
<name>A0A076JSB6_9ALPH</name>
<evidence type="ECO:0000313" key="9">
    <source>
        <dbReference type="Proteomes" id="UP000102843"/>
    </source>
</evidence>